<feature type="compositionally biased region" description="Acidic residues" evidence="1">
    <location>
        <begin position="757"/>
        <end position="767"/>
    </location>
</feature>
<dbReference type="SUPFAM" id="SSF56801">
    <property type="entry name" value="Acetyl-CoA synthetase-like"/>
    <property type="match status" value="1"/>
</dbReference>
<dbReference type="InterPro" id="IPR000873">
    <property type="entry name" value="AMP-dep_synth/lig_dom"/>
</dbReference>
<evidence type="ECO:0000256" key="1">
    <source>
        <dbReference type="SAM" id="MobiDB-lite"/>
    </source>
</evidence>
<dbReference type="InterPro" id="IPR023213">
    <property type="entry name" value="CAT-like_dom_sf"/>
</dbReference>
<dbReference type="InterPro" id="IPR042099">
    <property type="entry name" value="ANL_N_sf"/>
</dbReference>
<reference evidence="3 4" key="1">
    <citation type="submission" date="2020-04" db="EMBL/GenBank/DDBJ databases">
        <title>Perkinsus chesapeaki whole genome sequence.</title>
        <authorList>
            <person name="Bogema D.R."/>
        </authorList>
    </citation>
    <scope>NUCLEOTIDE SEQUENCE [LARGE SCALE GENOMIC DNA]</scope>
    <source>
        <strain evidence="3">ATCC PRA-425</strain>
    </source>
</reference>
<dbReference type="GO" id="GO:0005737">
    <property type="term" value="C:cytoplasm"/>
    <property type="evidence" value="ECO:0007669"/>
    <property type="project" value="TreeGrafter"/>
</dbReference>
<evidence type="ECO:0000313" key="3">
    <source>
        <dbReference type="EMBL" id="KAF4678212.1"/>
    </source>
</evidence>
<feature type="compositionally biased region" description="Polar residues" evidence="1">
    <location>
        <begin position="789"/>
        <end position="808"/>
    </location>
</feature>
<evidence type="ECO:0000313" key="4">
    <source>
        <dbReference type="Proteomes" id="UP000591131"/>
    </source>
</evidence>
<gene>
    <name evidence="3" type="ORF">FOL47_003274</name>
</gene>
<dbReference type="PANTHER" id="PTHR45527">
    <property type="entry name" value="NONRIBOSOMAL PEPTIDE SYNTHETASE"/>
    <property type="match status" value="1"/>
</dbReference>
<dbReference type="OrthoDB" id="329835at2759"/>
<dbReference type="GO" id="GO:0031177">
    <property type="term" value="F:phosphopantetheine binding"/>
    <property type="evidence" value="ECO:0007669"/>
    <property type="project" value="TreeGrafter"/>
</dbReference>
<proteinExistence type="predicted"/>
<dbReference type="PANTHER" id="PTHR45527:SF1">
    <property type="entry name" value="FATTY ACID SYNTHASE"/>
    <property type="match status" value="1"/>
</dbReference>
<dbReference type="Gene3D" id="3.40.50.12780">
    <property type="entry name" value="N-terminal domain of ligase-like"/>
    <property type="match status" value="1"/>
</dbReference>
<dbReference type="Gene3D" id="3.30.559.10">
    <property type="entry name" value="Chloramphenicol acetyltransferase-like domain"/>
    <property type="match status" value="1"/>
</dbReference>
<feature type="compositionally biased region" description="Basic and acidic residues" evidence="1">
    <location>
        <begin position="727"/>
        <end position="738"/>
    </location>
</feature>
<dbReference type="GO" id="GO:0043041">
    <property type="term" value="P:amino acid activation for nonribosomal peptide biosynthetic process"/>
    <property type="evidence" value="ECO:0007669"/>
    <property type="project" value="TreeGrafter"/>
</dbReference>
<dbReference type="GO" id="GO:0044550">
    <property type="term" value="P:secondary metabolite biosynthetic process"/>
    <property type="evidence" value="ECO:0007669"/>
    <property type="project" value="TreeGrafter"/>
</dbReference>
<accession>A0A7J6N2S4</accession>
<protein>
    <recommendedName>
        <fullName evidence="2">AMP-dependent synthetase/ligase domain-containing protein</fullName>
    </recommendedName>
</protein>
<sequence>MVAYKYPYNLYHHAFEDPLLASLTACATLETDGTVTGVLTYAEICSKGKDMAYWLSEVLGVKEGDCVGVAIERSATWVSVLLACSALGTVMAPLDPSANEGRLRHLINQTKPDILIARPGVGNTGSLASMAPCRVVDAPEDVPARPTGWEAPELSTCDPGYRPLFKMFSGGTTGTPKMIIVTHGMPLSELRGYAQEVVKLPPGGPQPVVLQFAGLQWLASMMGQVNIALSIGGVCLFADNLKAGLQCTAYPPTVVGAVPTQLFLNATLLSKCKLTHLLLWGEASTPAKLAELQALVGSARVIDLLTATEFWLCLLCDDGSGMFRTLRSKEVAIKLAPLGDQETDPSRSGRRRGELMMRGPFVCQLLTDAEGWFRTGDVAEMDDAGRIHYLGRLGGRLKASGGVWIDALPIEQLALSCGAAVEEASVLSHNGRNYMFVYMKKPEAEESDSDSDDWYADSSDSSGSEDGELQAPSYAITEEDEMALSMLGQYNTLRSALAANKDAAVLDLTIRMSYKPLPRNANTNKIDRFQLVKEMLGHENCWRLSSEPERWRRLMSAWKRVGLWGAGSFLACGPREFLLHLPYMWLSTLHMTAFNDDAKTLRERAGLFFLRLIRNSPFDRLGFFIGWFALSRRFKPVQRLTWAWTLIGAWLAFKDGRLLSWAPAFWYAIGNQGSYESAKWFSWGFAKRQMKYNAQWFWWYFSFKWLRTAQDASDWENAGSWNAASAVKDDKVDAPRDDESIDGGLGRHDAASVLTDEAPEGGVEEATELSKIRLLSEHENASPVRESEGGNSDDGNGVSTTGSPTLTIEGSGVAAATPGPSDHESVDDDIMSASDADEIPETLTPIETTEEESVPNEKLEVPPQVYRYRTFLKWWWEERALDRFDWTRTHFVKGVRNVVRTVPDATQLVGDVNLEDVCALVSGITGWSNVKAETDLGGMTSLQVSMLMKKLPVQVAAKDVLICKDVARLVELLQSPRKEQEALRPIGPNEPFRAWFAPGQLTRVCKWAFQIRGDLDMDRLQAAVDRMVDRHPMLRAHIVGPARIASFLYDSVMVLLPTLSRLPEDSWTAWWLRVLICKPLWHAWVKVVCTERDDHVPIGVRWSWGKDPRKCQRQMFRARNDMEDDRTDDTPLKLYLVQQRIDDPNDPEKYIVRRQFLFIMIRHAWSDALSYFPIADDLSKAFTDEDLTAEPLEVVDPRPLLQQRFYDGLRVTHGAPDRSSFRGSYFYDEFMTRDAYHHYCKITNRFICHFRYLAEEHYHIPLEHMIIAWITLSLARADQNENVGMTLYTPLRDGPMESQMLALLADWRDFDFDFSLERGSVMDAVLHVSDKLRRRDYTVFDQPGNPEATLLNFLSLDTRVRGNGRLRHVHVDKVGFRDDDNDRSWGWVQRQQWREGPGHRKRSMSLEQNSARGAWSFAVTLAPEFYPANWCRRFSHYMKLTADQMFRDPMASCGRVDDDEEGYADEWGKWEKHCEAAERYNMFQEDELMWSKVVAKSEPEVEARDG</sequence>
<name>A0A7J6N2S4_PERCH</name>
<dbReference type="Proteomes" id="UP000591131">
    <property type="component" value="Unassembled WGS sequence"/>
</dbReference>
<organism evidence="3 4">
    <name type="scientific">Perkinsus chesapeaki</name>
    <name type="common">Clam parasite</name>
    <name type="synonym">Perkinsus andrewsi</name>
    <dbReference type="NCBI Taxonomy" id="330153"/>
    <lineage>
        <taxon>Eukaryota</taxon>
        <taxon>Sar</taxon>
        <taxon>Alveolata</taxon>
        <taxon>Perkinsozoa</taxon>
        <taxon>Perkinsea</taxon>
        <taxon>Perkinsida</taxon>
        <taxon>Perkinsidae</taxon>
        <taxon>Perkinsus</taxon>
    </lineage>
</organism>
<dbReference type="EMBL" id="JAAPAO010000002">
    <property type="protein sequence ID" value="KAF4678212.1"/>
    <property type="molecule type" value="Genomic_DNA"/>
</dbReference>
<feature type="compositionally biased region" description="Basic and acidic residues" evidence="1">
    <location>
        <begin position="768"/>
        <end position="788"/>
    </location>
</feature>
<feature type="region of interest" description="Disordered" evidence="1">
    <location>
        <begin position="726"/>
        <end position="828"/>
    </location>
</feature>
<feature type="domain" description="AMP-dependent synthetase/ligase" evidence="2">
    <location>
        <begin position="39"/>
        <end position="362"/>
    </location>
</feature>
<feature type="region of interest" description="Disordered" evidence="1">
    <location>
        <begin position="446"/>
        <end position="469"/>
    </location>
</feature>
<comment type="caution">
    <text evidence="3">The sequence shown here is derived from an EMBL/GenBank/DDBJ whole genome shotgun (WGS) entry which is preliminary data.</text>
</comment>
<feature type="compositionally biased region" description="Acidic residues" evidence="1">
    <location>
        <begin position="446"/>
        <end position="455"/>
    </location>
</feature>
<dbReference type="Pfam" id="PF00501">
    <property type="entry name" value="AMP-binding"/>
    <property type="match status" value="1"/>
</dbReference>
<evidence type="ECO:0000259" key="2">
    <source>
        <dbReference type="Pfam" id="PF00501"/>
    </source>
</evidence>
<keyword evidence="4" id="KW-1185">Reference proteome</keyword>
<dbReference type="SUPFAM" id="SSF52777">
    <property type="entry name" value="CoA-dependent acyltransferases"/>
    <property type="match status" value="1"/>
</dbReference>